<keyword evidence="5 10" id="KW-0732">Signal</keyword>
<evidence type="ECO:0000256" key="5">
    <source>
        <dbReference type="ARBA" id="ARBA00022729"/>
    </source>
</evidence>
<sequence length="380" mass="40998">MHSSNQQAVQVLAVMLVLAWPTDAGNILEAANSNTFNLLCQLIQLDDAEHKLPPVPKVDVNVSKALETLNMTLADEKWIAIFTKKHGGNDYHDSFPADKQYPPEWASKWQGWIGALKQLKQDKGSGDKTIEAFAKLDSSLKQLAKDKLANAMRTITELEQKKTLLDKDLAEPAQTQLRPTIKTALFGNPTKTRANVQKDDAFKTLTCTSASSCCEDAVPTTKATTVTATIACLCAKEAGAGVDGACGFAAKPTNTWTKNSSPTATMLTELLAFCPKAPDTQVSGRQLRHVLDQLKSSVRIKSGAGYIGEFKSTNCDTAVASGLCVKYTGYTGEAGKGFNDITWARSLSEIAAKLISREEAAAAAAAIDRKLRQSTQKQWA</sequence>
<keyword evidence="8" id="KW-0449">Lipoprotein</keyword>
<dbReference type="Pfam" id="PF13206">
    <property type="entry name" value="VSG_B"/>
    <property type="match status" value="1"/>
</dbReference>
<feature type="coiled-coil region" evidence="9">
    <location>
        <begin position="141"/>
        <end position="168"/>
    </location>
</feature>
<accession>A0A1J0R747</accession>
<keyword evidence="9" id="KW-0175">Coiled coil</keyword>
<evidence type="ECO:0000256" key="3">
    <source>
        <dbReference type="ARBA" id="ARBA00022475"/>
    </source>
</evidence>
<comment type="function">
    <text evidence="1">VSG forms a coat on the surface of the parasite. The trypanosome evades the immune response of the host by expressing a series of antigenically distinct VSGs from an estimated 1000 VSG genes.</text>
</comment>
<evidence type="ECO:0000256" key="10">
    <source>
        <dbReference type="SAM" id="SignalP"/>
    </source>
</evidence>
<dbReference type="InterPro" id="IPR025932">
    <property type="entry name" value="Trypano_VSG_B_N_dom"/>
</dbReference>
<evidence type="ECO:0000256" key="1">
    <source>
        <dbReference type="ARBA" id="ARBA00002523"/>
    </source>
</evidence>
<dbReference type="EMBL" id="KX699638">
    <property type="protein sequence ID" value="APD73594.1"/>
    <property type="molecule type" value="Genomic_DNA"/>
</dbReference>
<evidence type="ECO:0000256" key="2">
    <source>
        <dbReference type="ARBA" id="ARBA00004609"/>
    </source>
</evidence>
<proteinExistence type="predicted"/>
<feature type="chain" id="PRO_5009615396" evidence="10">
    <location>
        <begin position="25"/>
        <end position="380"/>
    </location>
</feature>
<keyword evidence="3" id="KW-1003">Cell membrane</keyword>
<comment type="subcellular location">
    <subcellularLocation>
        <location evidence="2">Cell membrane</location>
        <topology evidence="2">Lipid-anchor</topology>
        <topology evidence="2">GPI-anchor</topology>
    </subcellularLocation>
</comment>
<evidence type="ECO:0000256" key="8">
    <source>
        <dbReference type="ARBA" id="ARBA00023288"/>
    </source>
</evidence>
<evidence type="ECO:0000256" key="4">
    <source>
        <dbReference type="ARBA" id="ARBA00022622"/>
    </source>
</evidence>
<dbReference type="VEuPathDB" id="TriTrypDB:Tb10.v4.0100"/>
<dbReference type="GO" id="GO:0005886">
    <property type="term" value="C:plasma membrane"/>
    <property type="evidence" value="ECO:0007669"/>
    <property type="project" value="UniProtKB-SubCell"/>
</dbReference>
<dbReference type="GO" id="GO:0098552">
    <property type="term" value="C:side of membrane"/>
    <property type="evidence" value="ECO:0007669"/>
    <property type="project" value="UniProtKB-KW"/>
</dbReference>
<organism evidence="12">
    <name type="scientific">Trypanosoma brucei</name>
    <dbReference type="NCBI Taxonomy" id="5691"/>
    <lineage>
        <taxon>Eukaryota</taxon>
        <taxon>Discoba</taxon>
        <taxon>Euglenozoa</taxon>
        <taxon>Kinetoplastea</taxon>
        <taxon>Metakinetoplastina</taxon>
        <taxon>Trypanosomatida</taxon>
        <taxon>Trypanosomatidae</taxon>
        <taxon>Trypanosoma</taxon>
    </lineage>
</organism>
<keyword evidence="6" id="KW-0472">Membrane</keyword>
<dbReference type="AlphaFoldDB" id="A0A1J0R747"/>
<evidence type="ECO:0000256" key="6">
    <source>
        <dbReference type="ARBA" id="ARBA00023136"/>
    </source>
</evidence>
<dbReference type="VEuPathDB" id="TriTrypDB:Tb427_000201100"/>
<dbReference type="VEuPathDB" id="TriTrypDB:Tb1125.Tb10.v4.0100"/>
<reference evidence="12" key="1">
    <citation type="submission" date="2016-08" db="EMBL/GenBank/DDBJ databases">
        <title>VSG repertoire of Trypanosoma brucei EATRO 1125.</title>
        <authorList>
            <person name="Cross G.A."/>
        </authorList>
    </citation>
    <scope>NUCLEOTIDE SEQUENCE</scope>
    <source>
        <strain evidence="12">EATRO 1125</strain>
    </source>
</reference>
<keyword evidence="7" id="KW-0325">Glycoprotein</keyword>
<protein>
    <submittedName>
        <fullName evidence="12">Variant surface glycoprotein 1125.1377</fullName>
    </submittedName>
</protein>
<name>A0A1J0R747_9TRYP</name>
<feature type="signal peptide" evidence="10">
    <location>
        <begin position="1"/>
        <end position="24"/>
    </location>
</feature>
<evidence type="ECO:0000256" key="9">
    <source>
        <dbReference type="SAM" id="Coils"/>
    </source>
</evidence>
<keyword evidence="4" id="KW-0336">GPI-anchor</keyword>
<feature type="domain" description="Trypanosome variant surface glycoprotein B-type N-terminal" evidence="11">
    <location>
        <begin position="14"/>
        <end position="372"/>
    </location>
</feature>
<evidence type="ECO:0000256" key="7">
    <source>
        <dbReference type="ARBA" id="ARBA00023180"/>
    </source>
</evidence>
<evidence type="ECO:0000259" key="11">
    <source>
        <dbReference type="Pfam" id="PF13206"/>
    </source>
</evidence>
<evidence type="ECO:0000313" key="12">
    <source>
        <dbReference type="EMBL" id="APD73594.1"/>
    </source>
</evidence>